<keyword evidence="1" id="KW-0472">Membrane</keyword>
<comment type="caution">
    <text evidence="2">The sequence shown here is derived from an EMBL/GenBank/DDBJ whole genome shotgun (WGS) entry which is preliminary data.</text>
</comment>
<protein>
    <recommendedName>
        <fullName evidence="4">Alpha/beta hydrolase</fullName>
    </recommendedName>
</protein>
<dbReference type="InterPro" id="IPR029058">
    <property type="entry name" value="AB_hydrolase_fold"/>
</dbReference>
<reference evidence="3" key="1">
    <citation type="journal article" date="2019" name="PLoS Negl. Trop. Dis.">
        <title>Revisiting the worldwide diversity of Leptospira species in the environment.</title>
        <authorList>
            <person name="Vincent A.T."/>
            <person name="Schiettekatte O."/>
            <person name="Bourhy P."/>
            <person name="Veyrier F.J."/>
            <person name="Picardeau M."/>
        </authorList>
    </citation>
    <scope>NUCLEOTIDE SEQUENCE [LARGE SCALE GENOMIC DNA]</scope>
    <source>
        <strain evidence="3">201800272</strain>
    </source>
</reference>
<keyword evidence="1" id="KW-1133">Transmembrane helix</keyword>
<dbReference type="Gene3D" id="3.40.50.1820">
    <property type="entry name" value="alpha/beta hydrolase"/>
    <property type="match status" value="1"/>
</dbReference>
<organism evidence="2 3">
    <name type="scientific">Leptospira yanagawae</name>
    <dbReference type="NCBI Taxonomy" id="293069"/>
    <lineage>
        <taxon>Bacteria</taxon>
        <taxon>Pseudomonadati</taxon>
        <taxon>Spirochaetota</taxon>
        <taxon>Spirochaetia</taxon>
        <taxon>Leptospirales</taxon>
        <taxon>Leptospiraceae</taxon>
        <taxon>Leptospira</taxon>
    </lineage>
</organism>
<gene>
    <name evidence="2" type="ORF">EHQ46_17100</name>
</gene>
<evidence type="ECO:0000313" key="3">
    <source>
        <dbReference type="Proteomes" id="UP000298200"/>
    </source>
</evidence>
<dbReference type="InterPro" id="IPR058180">
    <property type="entry name" value="BPSS1187-like"/>
</dbReference>
<accession>A0ABY2LXB4</accession>
<sequence length="359" mass="39017">MKPNPFSIHSFFQIFFLRFFHFLFLLCLVSNFLFCKKEKESNDDLVVLLGLNLYLRSCAGQNANPSNGMVGALQRYQIPPSLTSASINSDNNPHHVYPPQQGVTKKNLLSVFYPGTGSSPCEIGAILQQGATRGYHVIGLSYPNSEAVNSVCNQGAARSDVSCFENMRNEVVTGLQVSPYISVDTNNSIEGRLLSLLQYLKTTYPTEGWDTFLTGNTINWANVYVGGHSQGSGHAAYQGKIRAVGRVSIYSGVSDYSLQTASIPSWFSNAQAAPAGSYYGLIHENDTVANFSGNMNQVTDVWLNQLGMTGALTNTSVGSPYGNSKRLVTTACNGMGSAALHSCPMVNGFQSIWNYISYP</sequence>
<dbReference type="SUPFAM" id="SSF53474">
    <property type="entry name" value="alpha/beta-Hydrolases"/>
    <property type="match status" value="1"/>
</dbReference>
<feature type="transmembrane region" description="Helical" evidence="1">
    <location>
        <begin position="12"/>
        <end position="34"/>
    </location>
</feature>
<evidence type="ECO:0000313" key="2">
    <source>
        <dbReference type="EMBL" id="TGL17173.1"/>
    </source>
</evidence>
<keyword evidence="1" id="KW-0812">Transmembrane</keyword>
<proteinExistence type="predicted"/>
<keyword evidence="3" id="KW-1185">Reference proteome</keyword>
<name>A0ABY2LXB4_9LEPT</name>
<evidence type="ECO:0000256" key="1">
    <source>
        <dbReference type="SAM" id="Phobius"/>
    </source>
</evidence>
<dbReference type="EMBL" id="RQFU01000024">
    <property type="protein sequence ID" value="TGL17173.1"/>
    <property type="molecule type" value="Genomic_DNA"/>
</dbReference>
<dbReference type="Proteomes" id="UP000298200">
    <property type="component" value="Unassembled WGS sequence"/>
</dbReference>
<dbReference type="NCBIfam" id="NF047580">
    <property type="entry name" value="BPSS1187_fam"/>
    <property type="match status" value="1"/>
</dbReference>
<evidence type="ECO:0008006" key="4">
    <source>
        <dbReference type="Google" id="ProtNLM"/>
    </source>
</evidence>